<comment type="caution">
    <text evidence="3">The sequence shown here is derived from an EMBL/GenBank/DDBJ whole genome shotgun (WGS) entry which is preliminary data.</text>
</comment>
<keyword evidence="4" id="KW-1185">Reference proteome</keyword>
<organism evidence="3 4">
    <name type="scientific">Anaeramoeba flamelloides</name>
    <dbReference type="NCBI Taxonomy" id="1746091"/>
    <lineage>
        <taxon>Eukaryota</taxon>
        <taxon>Metamonada</taxon>
        <taxon>Anaeramoebidae</taxon>
        <taxon>Anaeramoeba</taxon>
    </lineage>
</organism>
<dbReference type="Gene3D" id="3.30.160.60">
    <property type="entry name" value="Classic Zinc Finger"/>
    <property type="match status" value="1"/>
</dbReference>
<reference evidence="3" key="1">
    <citation type="submission" date="2022-08" db="EMBL/GenBank/DDBJ databases">
        <title>Novel sulfate-reducing endosymbionts in the free-living metamonad Anaeramoeba.</title>
        <authorList>
            <person name="Jerlstrom-Hultqvist J."/>
            <person name="Cepicka I."/>
            <person name="Gallot-Lavallee L."/>
            <person name="Salas-Leiva D."/>
            <person name="Curtis B.A."/>
            <person name="Zahonova K."/>
            <person name="Pipaliya S."/>
            <person name="Dacks J."/>
            <person name="Roger A.J."/>
        </authorList>
    </citation>
    <scope>NUCLEOTIDE SEQUENCE</scope>
    <source>
        <strain evidence="3">Schooner1</strain>
    </source>
</reference>
<proteinExistence type="predicted"/>
<dbReference type="EMBL" id="JAOAOG010000293">
    <property type="protein sequence ID" value="KAJ6232268.1"/>
    <property type="molecule type" value="Genomic_DNA"/>
</dbReference>
<name>A0ABQ8XHZ4_9EUKA</name>
<keyword evidence="1" id="KW-0862">Zinc</keyword>
<dbReference type="SUPFAM" id="SSF49899">
    <property type="entry name" value="Concanavalin A-like lectins/glucanases"/>
    <property type="match status" value="1"/>
</dbReference>
<dbReference type="Gene3D" id="2.60.120.920">
    <property type="match status" value="1"/>
</dbReference>
<dbReference type="Proteomes" id="UP001150062">
    <property type="component" value="Unassembled WGS sequence"/>
</dbReference>
<evidence type="ECO:0000256" key="1">
    <source>
        <dbReference type="PROSITE-ProRule" id="PRU00024"/>
    </source>
</evidence>
<dbReference type="InterPro" id="IPR043136">
    <property type="entry name" value="B30.2/SPRY_sf"/>
</dbReference>
<keyword evidence="1" id="KW-0863">Zinc-finger</keyword>
<sequence length="445" mass="53065">MNKRKTGQIKPSLDKTAQKVTIRKKSIKCKKHDEEYKFYCKEEEKLICNECKKECVRSQCTILPIENAALDFGKRIDQILTETIEQDLESQQGLLEFSNKKTKFKSKANDSIDSIRYMSNIIKKKIDQINENNINFLTSYENNIVKKFEKIIQEKTIKKNFLRYLKKKIYYINLLKQEGYNIELIQKSKKLFKIQEEGEVVVRKRNNKKENYQEDGMVLEIGEEGGKEEEDYEEEENGCVKQMKEEKTEQKEIINENFTRINLEKLLLPREEFDPENISVYIKLKNDNKTVINQHKFMYLTVCGKNKYISGQHRIKVHLDRFKKDERYYNYIRIGVVDSKKRKSYMSNGKLIETYFFETYWKCDEQISVSSLNKYSKGEEVVKTQQTHLKEGDTFYINIDMERRQISYKINNKDISFPWKILPKKVNFFLTFAGHANITNKISIF</sequence>
<dbReference type="PANTHER" id="PTHR24103">
    <property type="entry name" value="E3 UBIQUITIN-PROTEIN LIGASE TRIM"/>
    <property type="match status" value="1"/>
</dbReference>
<dbReference type="SUPFAM" id="SSF57845">
    <property type="entry name" value="B-box zinc-binding domain"/>
    <property type="match status" value="1"/>
</dbReference>
<dbReference type="InterPro" id="IPR050143">
    <property type="entry name" value="TRIM/RBCC"/>
</dbReference>
<dbReference type="PROSITE" id="PS50119">
    <property type="entry name" value="ZF_BBOX"/>
    <property type="match status" value="1"/>
</dbReference>
<evidence type="ECO:0000313" key="3">
    <source>
        <dbReference type="EMBL" id="KAJ6232268.1"/>
    </source>
</evidence>
<dbReference type="InterPro" id="IPR013320">
    <property type="entry name" value="ConA-like_dom_sf"/>
</dbReference>
<dbReference type="InterPro" id="IPR000315">
    <property type="entry name" value="Znf_B-box"/>
</dbReference>
<protein>
    <submittedName>
        <fullName evidence="3">E3 ubiquitin-protein ligase trim</fullName>
    </submittedName>
</protein>
<evidence type="ECO:0000259" key="2">
    <source>
        <dbReference type="PROSITE" id="PS50119"/>
    </source>
</evidence>
<evidence type="ECO:0000313" key="4">
    <source>
        <dbReference type="Proteomes" id="UP001150062"/>
    </source>
</evidence>
<gene>
    <name evidence="3" type="ORF">M0813_05025</name>
</gene>
<keyword evidence="1" id="KW-0479">Metal-binding</keyword>
<accession>A0ABQ8XHZ4</accession>
<feature type="domain" description="B box-type" evidence="2">
    <location>
        <begin position="24"/>
        <end position="65"/>
    </location>
</feature>